<keyword evidence="2" id="KW-0732">Signal</keyword>
<evidence type="ECO:0000256" key="1">
    <source>
        <dbReference type="SAM" id="MobiDB-lite"/>
    </source>
</evidence>
<organism evidence="3 4">
    <name type="scientific">Tunturiibacter lichenicola</name>
    <dbReference type="NCBI Taxonomy" id="2051959"/>
    <lineage>
        <taxon>Bacteria</taxon>
        <taxon>Pseudomonadati</taxon>
        <taxon>Acidobacteriota</taxon>
        <taxon>Terriglobia</taxon>
        <taxon>Terriglobales</taxon>
        <taxon>Acidobacteriaceae</taxon>
        <taxon>Tunturiibacter</taxon>
    </lineage>
</organism>
<feature type="compositionally biased region" description="Polar residues" evidence="1">
    <location>
        <begin position="229"/>
        <end position="242"/>
    </location>
</feature>
<feature type="chain" id="PRO_5032886632" evidence="2">
    <location>
        <begin position="28"/>
        <end position="354"/>
    </location>
</feature>
<comment type="caution">
    <text evidence="3">The sequence shown here is derived from an EMBL/GenBank/DDBJ whole genome shotgun (WGS) entry which is preliminary data.</text>
</comment>
<accession>A0A852V517</accession>
<dbReference type="Proteomes" id="UP000564385">
    <property type="component" value="Unassembled WGS sequence"/>
</dbReference>
<proteinExistence type="predicted"/>
<feature type="compositionally biased region" description="Basic and acidic residues" evidence="1">
    <location>
        <begin position="331"/>
        <end position="354"/>
    </location>
</feature>
<reference evidence="3 4" key="1">
    <citation type="submission" date="2020-07" db="EMBL/GenBank/DDBJ databases">
        <title>Genomic Encyclopedia of Type Strains, Phase IV (KMG-V): Genome sequencing to study the core and pangenomes of soil and plant-associated prokaryotes.</title>
        <authorList>
            <person name="Whitman W."/>
        </authorList>
    </citation>
    <scope>NUCLEOTIDE SEQUENCE [LARGE SCALE GENOMIC DNA]</scope>
    <source>
        <strain evidence="3 4">M8UP22</strain>
    </source>
</reference>
<evidence type="ECO:0000313" key="3">
    <source>
        <dbReference type="EMBL" id="NYF88138.1"/>
    </source>
</evidence>
<dbReference type="EMBL" id="JACCCU010000001">
    <property type="protein sequence ID" value="NYF88138.1"/>
    <property type="molecule type" value="Genomic_DNA"/>
</dbReference>
<feature type="signal peptide" evidence="2">
    <location>
        <begin position="1"/>
        <end position="27"/>
    </location>
</feature>
<feature type="region of interest" description="Disordered" evidence="1">
    <location>
        <begin position="218"/>
        <end position="242"/>
    </location>
</feature>
<feature type="region of interest" description="Disordered" evidence="1">
    <location>
        <begin position="327"/>
        <end position="354"/>
    </location>
</feature>
<gene>
    <name evidence="3" type="ORF">HDF08_000205</name>
</gene>
<protein>
    <submittedName>
        <fullName evidence="3">Uncharacterized protein</fullName>
    </submittedName>
</protein>
<sequence>MEHPRRSAKLAAVLLAATISAPQYVHAVLQHTTALQPDDGAPHRTRLILKDGSYQVIMSYRIAGNVVHYISAERGGAEEEIPLSLVDLDATKRWDRQHSQPVANPDNPQPPAIDPELLKEEADRAALTPEVAKDLRLPEQDSTLALDTYHGTPELVPLAQTDSDLNRNTGHNLLKAAVNPLSASHQIVEIKGESSPIQLHVKDPVLYLRIGDESVGATAGTPLTVDTHGATTRAGNDPTGGSATSRYVIVRADVRRGARVIASFRIGLLGGVQRQEDVVETTTELLPGGHWLKISPKEPLDFGEFALMEVLSDKAVNLGVWDFGVHPVSPENRDVQKPEPRRGVTLEHRGPSQN</sequence>
<dbReference type="AlphaFoldDB" id="A0A852V517"/>
<evidence type="ECO:0000256" key="2">
    <source>
        <dbReference type="SAM" id="SignalP"/>
    </source>
</evidence>
<evidence type="ECO:0000313" key="4">
    <source>
        <dbReference type="Proteomes" id="UP000564385"/>
    </source>
</evidence>
<name>A0A852V517_9BACT</name>